<dbReference type="CDD" id="cd01335">
    <property type="entry name" value="Radical_SAM"/>
    <property type="match status" value="1"/>
</dbReference>
<proteinExistence type="predicted"/>
<dbReference type="GO" id="GO:0008168">
    <property type="term" value="F:methyltransferase activity"/>
    <property type="evidence" value="ECO:0007669"/>
    <property type="project" value="UniProtKB-KW"/>
</dbReference>
<evidence type="ECO:0000256" key="4">
    <source>
        <dbReference type="ARBA" id="ARBA00023014"/>
    </source>
</evidence>
<dbReference type="Proteomes" id="UP001220010">
    <property type="component" value="Unassembled WGS sequence"/>
</dbReference>
<evidence type="ECO:0000256" key="2">
    <source>
        <dbReference type="ARBA" id="ARBA00022723"/>
    </source>
</evidence>
<sequence>MEILADVGGRPGIDCKGFCSYCYFKGVKTEGLRPFGCKRCLPFAKGCDYCSRAIAEAYPGFKPLETVAVEVAGAAFGRRPDKVTISGGGDVSCYPRLLDLARMVGQGGVPIHLGYTSGKGFLRGDEADALMEAGVREVSFTVFSTDPELRRRHMNDRNPEAALSNLRRFAEGCDVYAACVLVPGVNDGPELDRTCRDLEEMGVKNLILMRFANKREQGLILGNEPIIPGVVPHTIEEFRDIVTETNEKYPFRVAGTPLWDPVTKSPFALAHHKDAIRRLPLLRKRATVITSSVAGPLLSAIFAELGDLVNVVAVDKDIGCLITIQDLLALDLSKVQETVILPGRTMAFDPEIRKVLSRDGVSRLVRRGPDRLTVDGEMSISMTPEEVIEVEVEAFAELIEEINGLGV</sequence>
<keyword evidence="3" id="KW-0408">Iron</keyword>
<keyword evidence="6" id="KW-0808">Transferase</keyword>
<dbReference type="InterPro" id="IPR058240">
    <property type="entry name" value="rSAM_sf"/>
</dbReference>
<evidence type="ECO:0000256" key="3">
    <source>
        <dbReference type="ARBA" id="ARBA00023004"/>
    </source>
</evidence>
<dbReference type="GO" id="GO:0032259">
    <property type="term" value="P:methylation"/>
    <property type="evidence" value="ECO:0007669"/>
    <property type="project" value="UniProtKB-KW"/>
</dbReference>
<dbReference type="InterPro" id="IPR013785">
    <property type="entry name" value="Aldolase_TIM"/>
</dbReference>
<feature type="domain" description="Radical SAM core" evidence="5">
    <location>
        <begin position="1"/>
        <end position="252"/>
    </location>
</feature>
<dbReference type="SUPFAM" id="SSF102114">
    <property type="entry name" value="Radical SAM enzymes"/>
    <property type="match status" value="1"/>
</dbReference>
<name>A0ABT5X838_9EURY</name>
<accession>A0ABT5X838</accession>
<dbReference type="NCBIfam" id="TIGR03278">
    <property type="entry name" value="methan_mark_10"/>
    <property type="match status" value="1"/>
</dbReference>
<keyword evidence="1" id="KW-0949">S-adenosyl-L-methionine</keyword>
<evidence type="ECO:0000256" key="1">
    <source>
        <dbReference type="ARBA" id="ARBA00022691"/>
    </source>
</evidence>
<gene>
    <name evidence="6" type="primary">mmp10</name>
    <name evidence="6" type="ORF">P0O15_06745</name>
</gene>
<keyword evidence="4" id="KW-0411">Iron-sulfur</keyword>
<organism evidence="6 7">
    <name type="scientific">Candidatus Methanocrinis natronophilus</name>
    <dbReference type="NCBI Taxonomy" id="3033396"/>
    <lineage>
        <taxon>Archaea</taxon>
        <taxon>Methanobacteriati</taxon>
        <taxon>Methanobacteriota</taxon>
        <taxon>Stenosarchaea group</taxon>
        <taxon>Methanomicrobia</taxon>
        <taxon>Methanotrichales</taxon>
        <taxon>Methanotrichaceae</taxon>
        <taxon>Methanocrinis</taxon>
    </lineage>
</organism>
<dbReference type="EC" id="2.1.1.-" evidence="6"/>
<evidence type="ECO:0000313" key="6">
    <source>
        <dbReference type="EMBL" id="MDF0590865.1"/>
    </source>
</evidence>
<dbReference type="PROSITE" id="PS51918">
    <property type="entry name" value="RADICAL_SAM"/>
    <property type="match status" value="1"/>
</dbReference>
<dbReference type="RefSeq" id="WP_316966609.1">
    <property type="nucleotide sequence ID" value="NZ_JARFPK010000021.1"/>
</dbReference>
<dbReference type="Gene3D" id="3.20.20.70">
    <property type="entry name" value="Aldolase class I"/>
    <property type="match status" value="1"/>
</dbReference>
<protein>
    <submittedName>
        <fullName evidence="6">Methyl coenzyme M reductase-arginine methyltransferase Mmp10</fullName>
        <ecNumber evidence="6">2.1.1.-</ecNumber>
    </submittedName>
</protein>
<evidence type="ECO:0000313" key="7">
    <source>
        <dbReference type="Proteomes" id="UP001220010"/>
    </source>
</evidence>
<keyword evidence="7" id="KW-1185">Reference proteome</keyword>
<dbReference type="EMBL" id="JARFPK010000021">
    <property type="protein sequence ID" value="MDF0590865.1"/>
    <property type="molecule type" value="Genomic_DNA"/>
</dbReference>
<dbReference type="InterPro" id="IPR017672">
    <property type="entry name" value="MA_4551-like"/>
</dbReference>
<keyword evidence="2" id="KW-0479">Metal-binding</keyword>
<reference evidence="6 7" key="1">
    <citation type="submission" date="2023-03" db="EMBL/GenBank/DDBJ databases">
        <title>WGS of Methanotrichaceae archaeon Mx.</title>
        <authorList>
            <person name="Sorokin D.Y."/>
            <person name="Merkel A.Y."/>
        </authorList>
    </citation>
    <scope>NUCLEOTIDE SEQUENCE [LARGE SCALE GENOMIC DNA]</scope>
    <source>
        <strain evidence="6 7">Mx</strain>
    </source>
</reference>
<keyword evidence="6" id="KW-0489">Methyltransferase</keyword>
<dbReference type="Pfam" id="PF04055">
    <property type="entry name" value="Radical_SAM"/>
    <property type="match status" value="1"/>
</dbReference>
<comment type="caution">
    <text evidence="6">The sequence shown here is derived from an EMBL/GenBank/DDBJ whole genome shotgun (WGS) entry which is preliminary data.</text>
</comment>
<dbReference type="InterPro" id="IPR007197">
    <property type="entry name" value="rSAM"/>
</dbReference>
<evidence type="ECO:0000259" key="5">
    <source>
        <dbReference type="PROSITE" id="PS51918"/>
    </source>
</evidence>